<proteinExistence type="predicted"/>
<keyword evidence="2" id="KW-1185">Reference proteome</keyword>
<dbReference type="AlphaFoldDB" id="A0A921Z2W7"/>
<gene>
    <name evidence="1" type="ORF">O3G_MSEX006349</name>
</gene>
<comment type="caution">
    <text evidence="1">The sequence shown here is derived from an EMBL/GenBank/DDBJ whole genome shotgun (WGS) entry which is preliminary data.</text>
</comment>
<reference evidence="1" key="2">
    <citation type="submission" date="2020-12" db="EMBL/GenBank/DDBJ databases">
        <authorList>
            <person name="Kanost M."/>
        </authorList>
    </citation>
    <scope>NUCLEOTIDE SEQUENCE</scope>
</reference>
<accession>A0A921Z2W7</accession>
<evidence type="ECO:0000313" key="2">
    <source>
        <dbReference type="Proteomes" id="UP000791440"/>
    </source>
</evidence>
<dbReference type="EMBL" id="JH668381">
    <property type="protein sequence ID" value="KAG6449996.1"/>
    <property type="molecule type" value="Genomic_DNA"/>
</dbReference>
<sequence>MNVISAGKRTLNLEQKISKAQAIIKQRAQDRQRKYDKEMQLLSKIDDKDNKLPPQSTLIKAPVTHELFSNRLDEIEISHNSLANPFNCEENNEIIKSEELFPVTKEATISVDQNVNQTINELESNSTAIDIKKIESNLDKSFDVLPATLTNASECINISGSHDSSKVFKIPGLSKNVEEKNNNNMAVNEAEVEYIPPAVETPEKNEIRENNVGIPPITQNIESYSSQYSIDNKEIKLDENKSNIKDIKIKEETENNISVISEVDLFDDKIFKIPANRQSVPEDNLTNGMITVEATYNLTKNDNISTSMSKNNENDFGTSINYADDNIKSHVTENHKVEIDNNLTGVTDVASSTFDIATNLNQKNSELQFLNKGNVKRTEQDDENHGESEIDEYNKHSYLSSNSIHPATDISPENPTGIVSSDDRGTNNMDLETAAITIQKVFRSFLFKSRASNDDTSSIDEDNKVITFYINLVNKNQNSTKFNHFRKQMVILVPIRQRKEDRWV</sequence>
<protein>
    <submittedName>
        <fullName evidence="1">Uncharacterized protein</fullName>
    </submittedName>
</protein>
<name>A0A921Z2W7_MANSE</name>
<reference evidence="1" key="1">
    <citation type="journal article" date="2016" name="Insect Biochem. Mol. Biol.">
        <title>Multifaceted biological insights from a draft genome sequence of the tobacco hornworm moth, Manduca sexta.</title>
        <authorList>
            <person name="Kanost M.R."/>
            <person name="Arrese E.L."/>
            <person name="Cao X."/>
            <person name="Chen Y.R."/>
            <person name="Chellapilla S."/>
            <person name="Goldsmith M.R."/>
            <person name="Grosse-Wilde E."/>
            <person name="Heckel D.G."/>
            <person name="Herndon N."/>
            <person name="Jiang H."/>
            <person name="Papanicolaou A."/>
            <person name="Qu J."/>
            <person name="Soulages J.L."/>
            <person name="Vogel H."/>
            <person name="Walters J."/>
            <person name="Waterhouse R.M."/>
            <person name="Ahn S.J."/>
            <person name="Almeida F.C."/>
            <person name="An C."/>
            <person name="Aqrawi P."/>
            <person name="Bretschneider A."/>
            <person name="Bryant W.B."/>
            <person name="Bucks S."/>
            <person name="Chao H."/>
            <person name="Chevignon G."/>
            <person name="Christen J.M."/>
            <person name="Clarke D.F."/>
            <person name="Dittmer N.T."/>
            <person name="Ferguson L.C.F."/>
            <person name="Garavelou S."/>
            <person name="Gordon K.H.J."/>
            <person name="Gunaratna R.T."/>
            <person name="Han Y."/>
            <person name="Hauser F."/>
            <person name="He Y."/>
            <person name="Heidel-Fischer H."/>
            <person name="Hirsh A."/>
            <person name="Hu Y."/>
            <person name="Jiang H."/>
            <person name="Kalra D."/>
            <person name="Klinner C."/>
            <person name="Konig C."/>
            <person name="Kovar C."/>
            <person name="Kroll A.R."/>
            <person name="Kuwar S.S."/>
            <person name="Lee S.L."/>
            <person name="Lehman R."/>
            <person name="Li K."/>
            <person name="Li Z."/>
            <person name="Liang H."/>
            <person name="Lovelace S."/>
            <person name="Lu Z."/>
            <person name="Mansfield J.H."/>
            <person name="McCulloch K.J."/>
            <person name="Mathew T."/>
            <person name="Morton B."/>
            <person name="Muzny D.M."/>
            <person name="Neunemann D."/>
            <person name="Ongeri F."/>
            <person name="Pauchet Y."/>
            <person name="Pu L.L."/>
            <person name="Pyrousis I."/>
            <person name="Rao X.J."/>
            <person name="Redding A."/>
            <person name="Roesel C."/>
            <person name="Sanchez-Gracia A."/>
            <person name="Schaack S."/>
            <person name="Shukla A."/>
            <person name="Tetreau G."/>
            <person name="Wang Y."/>
            <person name="Xiong G.H."/>
            <person name="Traut W."/>
            <person name="Walsh T.K."/>
            <person name="Worley K.C."/>
            <person name="Wu D."/>
            <person name="Wu W."/>
            <person name="Wu Y.Q."/>
            <person name="Zhang X."/>
            <person name="Zou Z."/>
            <person name="Zucker H."/>
            <person name="Briscoe A.D."/>
            <person name="Burmester T."/>
            <person name="Clem R.J."/>
            <person name="Feyereisen R."/>
            <person name="Grimmelikhuijzen C.J.P."/>
            <person name="Hamodrakas S.J."/>
            <person name="Hansson B.S."/>
            <person name="Huguet E."/>
            <person name="Jermiin L.S."/>
            <person name="Lan Q."/>
            <person name="Lehman H.K."/>
            <person name="Lorenzen M."/>
            <person name="Merzendorfer H."/>
            <person name="Michalopoulos I."/>
            <person name="Morton D.B."/>
            <person name="Muthukrishnan S."/>
            <person name="Oakeshott J.G."/>
            <person name="Palmer W."/>
            <person name="Park Y."/>
            <person name="Passarelli A.L."/>
            <person name="Rozas J."/>
            <person name="Schwartz L.M."/>
            <person name="Smith W."/>
            <person name="Southgate A."/>
            <person name="Vilcinskas A."/>
            <person name="Vogt R."/>
            <person name="Wang P."/>
            <person name="Werren J."/>
            <person name="Yu X.Q."/>
            <person name="Zhou J.J."/>
            <person name="Brown S.J."/>
            <person name="Scherer S.E."/>
            <person name="Richards S."/>
            <person name="Blissard G.W."/>
        </authorList>
    </citation>
    <scope>NUCLEOTIDE SEQUENCE</scope>
</reference>
<evidence type="ECO:0000313" key="1">
    <source>
        <dbReference type="EMBL" id="KAG6449996.1"/>
    </source>
</evidence>
<organism evidence="1 2">
    <name type="scientific">Manduca sexta</name>
    <name type="common">Tobacco hawkmoth</name>
    <name type="synonym">Tobacco hornworm</name>
    <dbReference type="NCBI Taxonomy" id="7130"/>
    <lineage>
        <taxon>Eukaryota</taxon>
        <taxon>Metazoa</taxon>
        <taxon>Ecdysozoa</taxon>
        <taxon>Arthropoda</taxon>
        <taxon>Hexapoda</taxon>
        <taxon>Insecta</taxon>
        <taxon>Pterygota</taxon>
        <taxon>Neoptera</taxon>
        <taxon>Endopterygota</taxon>
        <taxon>Lepidoptera</taxon>
        <taxon>Glossata</taxon>
        <taxon>Ditrysia</taxon>
        <taxon>Bombycoidea</taxon>
        <taxon>Sphingidae</taxon>
        <taxon>Sphinginae</taxon>
        <taxon>Sphingini</taxon>
        <taxon>Manduca</taxon>
    </lineage>
</organism>
<dbReference type="Proteomes" id="UP000791440">
    <property type="component" value="Unassembled WGS sequence"/>
</dbReference>